<reference evidence="4" key="1">
    <citation type="submission" date="2023-08" db="EMBL/GenBank/DDBJ databases">
        <title>Black Yeasts Isolated from many extreme environments.</title>
        <authorList>
            <person name="Coleine C."/>
            <person name="Stajich J.E."/>
            <person name="Selbmann L."/>
        </authorList>
    </citation>
    <scope>NUCLEOTIDE SEQUENCE</scope>
    <source>
        <strain evidence="4">CCFEE 5401</strain>
    </source>
</reference>
<dbReference type="EMBL" id="JAVRRL010000002">
    <property type="protein sequence ID" value="KAK5118378.1"/>
    <property type="molecule type" value="Genomic_DNA"/>
</dbReference>
<organism evidence="4 5">
    <name type="scientific">Meristemomyces frigidus</name>
    <dbReference type="NCBI Taxonomy" id="1508187"/>
    <lineage>
        <taxon>Eukaryota</taxon>
        <taxon>Fungi</taxon>
        <taxon>Dikarya</taxon>
        <taxon>Ascomycota</taxon>
        <taxon>Pezizomycotina</taxon>
        <taxon>Dothideomycetes</taxon>
        <taxon>Dothideomycetidae</taxon>
        <taxon>Mycosphaerellales</taxon>
        <taxon>Teratosphaeriaceae</taxon>
        <taxon>Meristemomyces</taxon>
    </lineage>
</organism>
<gene>
    <name evidence="4" type="ORF">LTR62_002892</name>
</gene>
<feature type="coiled-coil region" evidence="2">
    <location>
        <begin position="963"/>
        <end position="1015"/>
    </location>
</feature>
<feature type="region of interest" description="Disordered" evidence="3">
    <location>
        <begin position="1474"/>
        <end position="1494"/>
    </location>
</feature>
<comment type="caution">
    <text evidence="4">The sequence shown here is derived from an EMBL/GenBank/DDBJ whole genome shotgun (WGS) entry which is preliminary data.</text>
</comment>
<feature type="coiled-coil region" evidence="2">
    <location>
        <begin position="1382"/>
        <end position="1417"/>
    </location>
</feature>
<feature type="compositionally biased region" description="Polar residues" evidence="3">
    <location>
        <begin position="1849"/>
        <end position="1859"/>
    </location>
</feature>
<dbReference type="PANTHER" id="PTHR18870:SF9">
    <property type="entry name" value="PROTEIN TAG-278-RELATED"/>
    <property type="match status" value="1"/>
</dbReference>
<feature type="coiled-coil region" evidence="2">
    <location>
        <begin position="2392"/>
        <end position="2430"/>
    </location>
</feature>
<feature type="coiled-coil region" evidence="2">
    <location>
        <begin position="131"/>
        <end position="521"/>
    </location>
</feature>
<evidence type="ECO:0000256" key="2">
    <source>
        <dbReference type="SAM" id="Coils"/>
    </source>
</evidence>
<evidence type="ECO:0000313" key="4">
    <source>
        <dbReference type="EMBL" id="KAK5118378.1"/>
    </source>
</evidence>
<accession>A0AAN7TRQ7</accession>
<feature type="region of interest" description="Disordered" evidence="3">
    <location>
        <begin position="2571"/>
        <end position="2676"/>
    </location>
</feature>
<feature type="coiled-coil region" evidence="2">
    <location>
        <begin position="565"/>
        <end position="646"/>
    </location>
</feature>
<dbReference type="PANTHER" id="PTHR18870">
    <property type="entry name" value="PROTEIN TAG-278-RELATED"/>
    <property type="match status" value="1"/>
</dbReference>
<evidence type="ECO:0000313" key="5">
    <source>
        <dbReference type="Proteomes" id="UP001310890"/>
    </source>
</evidence>
<dbReference type="Proteomes" id="UP001310890">
    <property type="component" value="Unassembled WGS sequence"/>
</dbReference>
<feature type="compositionally biased region" description="Basic and acidic residues" evidence="3">
    <location>
        <begin position="1976"/>
        <end position="1990"/>
    </location>
</feature>
<feature type="region of interest" description="Disordered" evidence="3">
    <location>
        <begin position="95"/>
        <end position="131"/>
    </location>
</feature>
<protein>
    <submittedName>
        <fullName evidence="4">Uncharacterized protein</fullName>
    </submittedName>
</protein>
<feature type="coiled-coil region" evidence="2">
    <location>
        <begin position="1052"/>
        <end position="1086"/>
    </location>
</feature>
<feature type="region of interest" description="Disordered" evidence="3">
    <location>
        <begin position="1"/>
        <end position="39"/>
    </location>
</feature>
<sequence>MADDHGSPISRPMSAWSNASFTTDRPDSASGPHSIGRDIDRIKHLVQRIQARPRRVSGNTFTAQVFRTPGSIPEENVTNARILQELEGLKRRIREEQQLSRRRPSDADPDSEEDVESERAPVVPDERDEELEDVRRELQIVRQQREEWLEGAESRIDKLLEEKDSLADLLEETRTESRALRKDHETASVDIAAAKKQVTELEGRVAEVQQSLELARSEVEQLRTSHTEAVRIAEKERTAKEELFKQLDDVQESLEEVRKQVEQLNSEKREQDIAHHDMQEALKSAEAAEAHAARQLTEVRSALHETQEEVAQLKKQHELTVNELADQKAASETVQYELEARLVHSDSRIAELEEKNSQAADLLRQARDDHESNERALKLQYNKATNEAEHAKGKCADLEETLATRDSRINELEEKNSHEAELLRQTIADHESLREASKTQYRKLQDKYASTVSEVQAMKARADDLAGALIEAETTTANMRTSHESQRQDLLAELDEQKKKFEQALQEVEHHESELKTLLSSRDGEKTRSERIEKDLNEARAFMCELETRCHETEAKYEFTAIQHAETTRKKAEELEELRREHVELLGKLQDEYETSETRHRGELEAVRNEHELQLEDAKTAYDNAMRELEGRHAEESQSLEAKTEEVRKQHELQMEGVHCGHGNALASLRREFEMATAEYDKEIGGLREKVDAAAGAHIRELEETRSRHGKVVAGLEKRVEGVERAGVEARQVHEAEMEGVRVRHGKALSALQDDVAATRQAADEAEQRHAEQRRAIDLKHEKALSTLHRDLAAKRDAETRRNEATEKGRATHAEQLATTQKHLDESRKAANDAENRYTREIQMLESKHAKASDTYTAETKSAQETAKTAREKAQSKLADLAGRLAKEVKEGRVMRDQFQKGEQSHREVRRDLETEVERLRGAAQEMRTAMQQKIAMKDELIARADADISEAGKREATLSDKLQEMRSDEANLQGKLKEAQEASIQLEGRLSAQRELHQEQVRRLEEELADVRVAAAESATLGKRTDAELREKLSNVNGTLIETRNALAEAESGVRSQKNQLQERLRELQLQHDRAAEVAAEAVAELEGREAGLLGKITALENDLAVAEGARAEQVQRAAAETGRLSQGITELERKLAEASNAAVETKAATEQKEAGLQKELEEAKAALSKALVARSEQEALLANQQSQSHEKVDDLQKQLDRANSAKTEAATTAKQKEVEHAQTLTQLRDELFASTTRASQLSNKVHDLESAAEQSLTFTKHLVADLNSKQVQVLEEIAIARKELSTAQTRLSEQEATSVAEQTRLHECINTLESDLERARDDLLDVTTAMKLKETELTARNGEVRAIRDALAQLEKRFGAESLAQSRRICELEQECTGTVAKHEDVVRRLRERHERELEEREDGYRVELGRMEAEMRGAREEADKGQAGALEELQKSHANAIAKVESEADTKLQRLRDNHAQELERVETQYKSAGDEAERLRSTREHDLRSEHHTALENAEAVHLRALEELRASHSSALNVTKHANVAEIKSFEEKHSAALSRLASEQRQAAEKAGVLHLGELAELRRERDEVSDAASLAEQRLQEVRELHSSQLAAEKKAHESAVREFVEGKEAEFLVRVKALEQRHDEQTRARAAEHEDELGALQVELASTMAKSDTLTGKLEKLGVEHAESLRQHELGWSSRVEAMSAEHQADLRSAVAKAMSDADTKFAKRLAESEAATGSRVTALCESHVGELAEIRGVHTAELELTKQEVWGKDIELSAAHAEHEKKVDKLQERFNEQLAQLKTEHDAEKQRVLSESANEHKRLLDAHQETSRHLDSQQKAHQEELEALQSRLADVESRATSDQAQAEASNLQAMRDLVASKETEVERLRHEHQSVLERLQNTTDTKMTGVATLHRQDIEDLRSTLEKRVEESNVTHDKALKDRDMEWTNKTAALKEEQARVFAGLLQEGEISTAEKIEELRLQHDKALQDAAEHARNDARQQSEQAQKNHQAELEQSLANMRNAGAAEIQAVNNAHQVLVAQIRREVDAQPRELQDNLEAALAKSQAEWEEKTRLQAEEHSKATEQLRSTASHDIDVLRSDLEKVKALLESERMATTTERNAAKQQHEAVTVEMRQLLKDAETRATNLQHNYDNILHEFHLLETQLDAGSLGHFKAESTIVEIREQANHTRSASAAAETPLKAQLEELQAKHGTLIEEHQAANISLRNLEEQHRLVSATAADVARNEKESLKQNLVLAEEEKSQAVAVLQQKLEEKNVLAKRCEELVREVQELENVRVKQETSTKYNDAYVQTDVLASALTEGLPVPIGGDTNITNGQINRNAGLTSSLVQTSVDTYRPSGAQDRERQNRNSKAQSFEDYLQQAKVELSELGSVITANEALFAQKIQEHVGDLQRAKDQLALEYKQKFDGLSTEKERLEKDALSRGVANFTKERNQLVAKYGVEDDEVEAQTALLTSLPLKQARELRTAEEQLVSKHNRSISKQKSRIRLKHAADFQDLTQDYDREIAKLMGEKGRLEGDLGVAAGVFEREREEIDRVSVKLVEEKGGSAWGSPEVEKKAAREGVASSSYRVPPRVQSWSETAAGSERAAVAGTDADQPSSSAQGVPKKTPGTALPVTGRPFYAGGRNNATATSQPQGSRRGRPATPSSALPSSSSADRSSPVPPRTLLAVRSSAAEGRRIVSAPQRTTVEHSQTQLQPQTAQNFDLQGWSEFEDEAEIGIRHDTPLSGLRSDVRTAEPMGARRLRHTSGSVHGRRG</sequence>
<proteinExistence type="predicted"/>
<feature type="compositionally biased region" description="Basic and acidic residues" evidence="3">
    <location>
        <begin position="822"/>
        <end position="833"/>
    </location>
</feature>
<keyword evidence="1 2" id="KW-0175">Coiled coil</keyword>
<feature type="region of interest" description="Disordered" evidence="3">
    <location>
        <begin position="1976"/>
        <end position="2002"/>
    </location>
</feature>
<feature type="region of interest" description="Disordered" evidence="3">
    <location>
        <begin position="788"/>
        <end position="833"/>
    </location>
</feature>
<feature type="coiled-coil region" evidence="2">
    <location>
        <begin position="2230"/>
        <end position="2292"/>
    </location>
</feature>
<feature type="region of interest" description="Disordered" evidence="3">
    <location>
        <begin position="2745"/>
        <end position="2766"/>
    </location>
</feature>
<feature type="compositionally biased region" description="Basic residues" evidence="3">
    <location>
        <begin position="2752"/>
        <end position="2766"/>
    </location>
</feature>
<feature type="compositionally biased region" description="Acidic residues" evidence="3">
    <location>
        <begin position="107"/>
        <end position="116"/>
    </location>
</feature>
<feature type="coiled-coil region" evidence="2">
    <location>
        <begin position="1565"/>
        <end position="1592"/>
    </location>
</feature>
<feature type="compositionally biased region" description="Low complexity" evidence="3">
    <location>
        <begin position="2653"/>
        <end position="2670"/>
    </location>
</feature>
<feature type="compositionally biased region" description="Basic and acidic residues" evidence="3">
    <location>
        <begin position="95"/>
        <end position="106"/>
    </location>
</feature>
<evidence type="ECO:0000256" key="3">
    <source>
        <dbReference type="SAM" id="MobiDB-lite"/>
    </source>
</evidence>
<feature type="coiled-coil region" evidence="2">
    <location>
        <begin position="749"/>
        <end position="783"/>
    </location>
</feature>
<feature type="compositionally biased region" description="Polar residues" evidence="3">
    <location>
        <begin position="2637"/>
        <end position="2647"/>
    </location>
</feature>
<feature type="compositionally biased region" description="Basic and acidic residues" evidence="3">
    <location>
        <begin position="788"/>
        <end position="813"/>
    </location>
</feature>
<name>A0AAN7TRQ7_9PEZI</name>
<feature type="coiled-coil region" evidence="2">
    <location>
        <begin position="2109"/>
        <end position="2147"/>
    </location>
</feature>
<feature type="coiled-coil region" evidence="2">
    <location>
        <begin position="1130"/>
        <end position="1168"/>
    </location>
</feature>
<feature type="region of interest" description="Disordered" evidence="3">
    <location>
        <begin position="1839"/>
        <end position="1859"/>
    </location>
</feature>
<evidence type="ECO:0000256" key="1">
    <source>
        <dbReference type="ARBA" id="ARBA00023054"/>
    </source>
</evidence>
<feature type="coiled-coil region" evidence="2">
    <location>
        <begin position="1279"/>
        <end position="1331"/>
    </location>
</feature>